<feature type="transmembrane region" description="Helical" evidence="6">
    <location>
        <begin position="357"/>
        <end position="375"/>
    </location>
</feature>
<evidence type="ECO:0000256" key="3">
    <source>
        <dbReference type="ARBA" id="ARBA00022692"/>
    </source>
</evidence>
<reference evidence="7 8" key="1">
    <citation type="submission" date="2019-11" db="EMBL/GenBank/DDBJ databases">
        <title>Novel species isolated from a subtropical stream in China.</title>
        <authorList>
            <person name="Lu H."/>
        </authorList>
    </citation>
    <scope>NUCLEOTIDE SEQUENCE [LARGE SCALE GENOMIC DNA]</scope>
    <source>
        <strain evidence="7 8">FT80W</strain>
    </source>
</reference>
<feature type="transmembrane region" description="Helical" evidence="6">
    <location>
        <begin position="302"/>
        <end position="321"/>
    </location>
</feature>
<feature type="transmembrane region" description="Helical" evidence="6">
    <location>
        <begin position="175"/>
        <end position="195"/>
    </location>
</feature>
<dbReference type="Proteomes" id="UP000433309">
    <property type="component" value="Unassembled WGS sequence"/>
</dbReference>
<evidence type="ECO:0000256" key="6">
    <source>
        <dbReference type="SAM" id="Phobius"/>
    </source>
</evidence>
<dbReference type="InterPro" id="IPR050367">
    <property type="entry name" value="APC_superfamily"/>
</dbReference>
<evidence type="ECO:0000256" key="2">
    <source>
        <dbReference type="ARBA" id="ARBA00022475"/>
    </source>
</evidence>
<dbReference type="GO" id="GO:0022857">
    <property type="term" value="F:transmembrane transporter activity"/>
    <property type="evidence" value="ECO:0007669"/>
    <property type="project" value="InterPro"/>
</dbReference>
<comment type="caution">
    <text evidence="7">The sequence shown here is derived from an EMBL/GenBank/DDBJ whole genome shotgun (WGS) entry which is preliminary data.</text>
</comment>
<feature type="transmembrane region" description="Helical" evidence="6">
    <location>
        <begin position="420"/>
        <end position="438"/>
    </location>
</feature>
<evidence type="ECO:0000256" key="1">
    <source>
        <dbReference type="ARBA" id="ARBA00004651"/>
    </source>
</evidence>
<dbReference type="PANTHER" id="PTHR42770">
    <property type="entry name" value="AMINO ACID TRANSPORTER-RELATED"/>
    <property type="match status" value="1"/>
</dbReference>
<dbReference type="PANTHER" id="PTHR42770:SF16">
    <property type="entry name" value="AMINO ACID PERMEASE"/>
    <property type="match status" value="1"/>
</dbReference>
<feature type="transmembrane region" description="Helical" evidence="6">
    <location>
        <begin position="210"/>
        <end position="230"/>
    </location>
</feature>
<accession>A0A6I2KTB1</accession>
<proteinExistence type="predicted"/>
<feature type="transmembrane region" description="Helical" evidence="6">
    <location>
        <begin position="458"/>
        <end position="476"/>
    </location>
</feature>
<dbReference type="InterPro" id="IPR002293">
    <property type="entry name" value="AA/rel_permease1"/>
</dbReference>
<evidence type="ECO:0000313" key="7">
    <source>
        <dbReference type="EMBL" id="MRW88510.1"/>
    </source>
</evidence>
<keyword evidence="2" id="KW-1003">Cell membrane</keyword>
<feature type="transmembrane region" description="Helical" evidence="6">
    <location>
        <begin position="381"/>
        <end position="408"/>
    </location>
</feature>
<dbReference type="RefSeq" id="WP_154372153.1">
    <property type="nucleotide sequence ID" value="NZ_WKJK01000001.1"/>
</dbReference>
<keyword evidence="4 6" id="KW-1133">Transmembrane helix</keyword>
<dbReference type="Gene3D" id="1.20.1740.10">
    <property type="entry name" value="Amino acid/polyamine transporter I"/>
    <property type="match status" value="1"/>
</dbReference>
<dbReference type="PIRSF" id="PIRSF006060">
    <property type="entry name" value="AA_transporter"/>
    <property type="match status" value="1"/>
</dbReference>
<organism evidence="7 8">
    <name type="scientific">Duganella guangzhouensis</name>
    <dbReference type="NCBI Taxonomy" id="2666084"/>
    <lineage>
        <taxon>Bacteria</taxon>
        <taxon>Pseudomonadati</taxon>
        <taxon>Pseudomonadota</taxon>
        <taxon>Betaproteobacteria</taxon>
        <taxon>Burkholderiales</taxon>
        <taxon>Oxalobacteraceae</taxon>
        <taxon>Telluria group</taxon>
        <taxon>Duganella</taxon>
    </lineage>
</organism>
<evidence type="ECO:0000256" key="5">
    <source>
        <dbReference type="ARBA" id="ARBA00023136"/>
    </source>
</evidence>
<keyword evidence="3 6" id="KW-0812">Transmembrane</keyword>
<gene>
    <name evidence="7" type="ORF">GJ699_00760</name>
</gene>
<dbReference type="GO" id="GO:0005886">
    <property type="term" value="C:plasma membrane"/>
    <property type="evidence" value="ECO:0007669"/>
    <property type="project" value="UniProtKB-SubCell"/>
</dbReference>
<feature type="transmembrane region" description="Helical" evidence="6">
    <location>
        <begin position="250"/>
        <end position="270"/>
    </location>
</feature>
<dbReference type="AlphaFoldDB" id="A0A6I2KTB1"/>
<name>A0A6I2KTB1_9BURK</name>
<comment type="subcellular location">
    <subcellularLocation>
        <location evidence="1">Cell membrane</location>
        <topology evidence="1">Multi-pass membrane protein</topology>
    </subcellularLocation>
</comment>
<keyword evidence="5 6" id="KW-0472">Membrane</keyword>
<sequence length="487" mass="50995">MTQTPLPMLDGTIIAAPHVDRKLAGDMGTLQLVFAVLSYNAPLGVLATVVALVIGYGIGLGAPLLFIVLGLLMALFAVGYTAMSRHLPNPGAFYSYITAGLGRPLGLGGSFVAMLSYTLAMISMLIFASLALASLVQDTLHGPAVAWWVWALAFIAIVGVLGYRRVDVSARVLGILLGLEVLIVLAWEVCVFAAGGDGGSLTYSSFDPQVALGGGVAVGMIFAISCFGGFEATAIFRDEVRDPVRTVPRATYLAIGFLTVFYAAGSWALIQALGESKAVGAIAEHPTTAFFDMVSRYLGATGYHLVTVLIISSAFAGLMAYHNVLSRYLFSLGVDGILPQAVGVAHPRLKSPHRASLSLSIATAVYVLGVVLTQASPTEVYIQLIGVAGYSFIILFVLAAIGIAAYLARTEVAGLSVWQRYAAPGAAAVLMTVIGIIATSKIDLLTNSPSLSAISLDVTYGAVLAGIVLALLFRTFRPEVFARIGRQ</sequence>
<protein>
    <submittedName>
        <fullName evidence="7">Amino acid permease</fullName>
    </submittedName>
</protein>
<dbReference type="EMBL" id="WKJK01000001">
    <property type="protein sequence ID" value="MRW88510.1"/>
    <property type="molecule type" value="Genomic_DNA"/>
</dbReference>
<keyword evidence="8" id="KW-1185">Reference proteome</keyword>
<feature type="transmembrane region" description="Helical" evidence="6">
    <location>
        <begin position="104"/>
        <end position="133"/>
    </location>
</feature>
<feature type="transmembrane region" description="Helical" evidence="6">
    <location>
        <begin position="145"/>
        <end position="163"/>
    </location>
</feature>
<feature type="transmembrane region" description="Helical" evidence="6">
    <location>
        <begin position="32"/>
        <end position="58"/>
    </location>
</feature>
<feature type="transmembrane region" description="Helical" evidence="6">
    <location>
        <begin position="64"/>
        <end position="83"/>
    </location>
</feature>
<evidence type="ECO:0000256" key="4">
    <source>
        <dbReference type="ARBA" id="ARBA00022989"/>
    </source>
</evidence>
<dbReference type="Pfam" id="PF13520">
    <property type="entry name" value="AA_permease_2"/>
    <property type="match status" value="1"/>
</dbReference>
<evidence type="ECO:0000313" key="8">
    <source>
        <dbReference type="Proteomes" id="UP000433309"/>
    </source>
</evidence>